<dbReference type="Proteomes" id="UP000326557">
    <property type="component" value="Unassembled WGS sequence"/>
</dbReference>
<proteinExistence type="predicted"/>
<dbReference type="InterPro" id="IPR043128">
    <property type="entry name" value="Rev_trsase/Diguanyl_cyclase"/>
</dbReference>
<evidence type="ECO:0000256" key="1">
    <source>
        <dbReference type="ARBA" id="ARBA00001946"/>
    </source>
</evidence>
<evidence type="ECO:0000256" key="2">
    <source>
        <dbReference type="ARBA" id="ARBA00004533"/>
    </source>
</evidence>
<dbReference type="Pfam" id="PF00990">
    <property type="entry name" value="GGDEF"/>
    <property type="match status" value="1"/>
</dbReference>
<sequence>MDGLGPRYNPDALIAAQVRTDRLHQLFHQSVTAIPGSVLAAIMLCLLCWERFDHRVIFWWMGILAASTSLRVLMFVAYFRSDKGARTPQLWEWKYWSTLVLSAGIWGAGALALMPADDILSQALVMLFTVGMSVSAVSCYSAYRYMTLVSIGLVLLPCTIWLLFQPSAMQVGMALAVLVFASFVASATRKLSDALETAFRLTREMEQAHRISTLAAQTDELTGLRNRRAFFEHAQQLHSYCKHNQLPLCAVMLDMDHFKHINDTYGHQVGDQVLSQMGLVISTSFRETDVYGRLGGEEFAILLPDTSIEETLNIAEQLIRSIAGLMTGPVHCITASLGVASMDAADLDLHSLMNNADKALYRAKARGRNQIAISE</sequence>
<dbReference type="GO" id="GO:0005886">
    <property type="term" value="C:plasma membrane"/>
    <property type="evidence" value="ECO:0007669"/>
    <property type="project" value="UniProtKB-SubCell"/>
</dbReference>
<comment type="catalytic activity">
    <reaction evidence="4">
        <text>2 GTP = 3',3'-c-di-GMP + 2 diphosphate</text>
        <dbReference type="Rhea" id="RHEA:24898"/>
        <dbReference type="ChEBI" id="CHEBI:33019"/>
        <dbReference type="ChEBI" id="CHEBI:37565"/>
        <dbReference type="ChEBI" id="CHEBI:58805"/>
        <dbReference type="EC" id="2.7.7.65"/>
    </reaction>
</comment>
<evidence type="ECO:0000313" key="6">
    <source>
        <dbReference type="EMBL" id="VVO18646.1"/>
    </source>
</evidence>
<evidence type="ECO:0000313" key="7">
    <source>
        <dbReference type="Proteomes" id="UP000326557"/>
    </source>
</evidence>
<dbReference type="InterPro" id="IPR029787">
    <property type="entry name" value="Nucleotide_cyclase"/>
</dbReference>
<dbReference type="PANTHER" id="PTHR45138">
    <property type="entry name" value="REGULATORY COMPONENTS OF SENSORY TRANSDUCTION SYSTEM"/>
    <property type="match status" value="1"/>
</dbReference>
<organism evidence="6 7">
    <name type="scientific">Pseudomonas fluorescens</name>
    <dbReference type="NCBI Taxonomy" id="294"/>
    <lineage>
        <taxon>Bacteria</taxon>
        <taxon>Pseudomonadati</taxon>
        <taxon>Pseudomonadota</taxon>
        <taxon>Gammaproteobacteria</taxon>
        <taxon>Pseudomonadales</taxon>
        <taxon>Pseudomonadaceae</taxon>
        <taxon>Pseudomonas</taxon>
    </lineage>
</organism>
<dbReference type="GO" id="GO:0043709">
    <property type="term" value="P:cell adhesion involved in single-species biofilm formation"/>
    <property type="evidence" value="ECO:0007669"/>
    <property type="project" value="TreeGrafter"/>
</dbReference>
<gene>
    <name evidence="6" type="ORF">PS704_04036</name>
</gene>
<name>A0A5E7DQ05_PSEFL</name>
<accession>A0A5E7DQ05</accession>
<dbReference type="PANTHER" id="PTHR45138:SF9">
    <property type="entry name" value="DIGUANYLATE CYCLASE DGCM-RELATED"/>
    <property type="match status" value="1"/>
</dbReference>
<dbReference type="NCBIfam" id="TIGR00254">
    <property type="entry name" value="GGDEF"/>
    <property type="match status" value="1"/>
</dbReference>
<dbReference type="GO" id="GO:1902201">
    <property type="term" value="P:negative regulation of bacterial-type flagellum-dependent cell motility"/>
    <property type="evidence" value="ECO:0007669"/>
    <property type="project" value="TreeGrafter"/>
</dbReference>
<reference evidence="6 7" key="1">
    <citation type="submission" date="2019-09" db="EMBL/GenBank/DDBJ databases">
        <authorList>
            <person name="Chandra G."/>
            <person name="Truman W A."/>
        </authorList>
    </citation>
    <scope>NUCLEOTIDE SEQUENCE [LARGE SCALE GENOMIC DNA]</scope>
    <source>
        <strain evidence="6">PS704</strain>
    </source>
</reference>
<evidence type="ECO:0000256" key="3">
    <source>
        <dbReference type="ARBA" id="ARBA00012528"/>
    </source>
</evidence>
<feature type="domain" description="GGDEF" evidence="5">
    <location>
        <begin position="246"/>
        <end position="375"/>
    </location>
</feature>
<dbReference type="CDD" id="cd01949">
    <property type="entry name" value="GGDEF"/>
    <property type="match status" value="1"/>
</dbReference>
<dbReference type="RefSeq" id="WP_150631443.1">
    <property type="nucleotide sequence ID" value="NZ_CABVHI010000012.1"/>
</dbReference>
<protein>
    <recommendedName>
        <fullName evidence="3">diguanylate cyclase</fullName>
        <ecNumber evidence="3">2.7.7.65</ecNumber>
    </recommendedName>
</protein>
<dbReference type="GO" id="GO:0052621">
    <property type="term" value="F:diguanylate cyclase activity"/>
    <property type="evidence" value="ECO:0007669"/>
    <property type="project" value="UniProtKB-EC"/>
</dbReference>
<dbReference type="FunFam" id="3.30.70.270:FF:000001">
    <property type="entry name" value="Diguanylate cyclase domain protein"/>
    <property type="match status" value="1"/>
</dbReference>
<dbReference type="EC" id="2.7.7.65" evidence="3"/>
<dbReference type="EMBL" id="CABVHP010000013">
    <property type="protein sequence ID" value="VVO18646.1"/>
    <property type="molecule type" value="Genomic_DNA"/>
</dbReference>
<comment type="subcellular location">
    <subcellularLocation>
        <location evidence="2">Cell inner membrane</location>
    </subcellularLocation>
</comment>
<dbReference type="OrthoDB" id="9812260at2"/>
<dbReference type="Gene3D" id="3.30.70.270">
    <property type="match status" value="1"/>
</dbReference>
<comment type="cofactor">
    <cofactor evidence="1">
        <name>Mg(2+)</name>
        <dbReference type="ChEBI" id="CHEBI:18420"/>
    </cofactor>
</comment>
<dbReference type="SUPFAM" id="SSF55073">
    <property type="entry name" value="Nucleotide cyclase"/>
    <property type="match status" value="1"/>
</dbReference>
<dbReference type="AlphaFoldDB" id="A0A5E7DQ05"/>
<dbReference type="PROSITE" id="PS50887">
    <property type="entry name" value="GGDEF"/>
    <property type="match status" value="1"/>
</dbReference>
<dbReference type="InterPro" id="IPR000160">
    <property type="entry name" value="GGDEF_dom"/>
</dbReference>
<dbReference type="InterPro" id="IPR050469">
    <property type="entry name" value="Diguanylate_Cyclase"/>
</dbReference>
<evidence type="ECO:0000256" key="4">
    <source>
        <dbReference type="ARBA" id="ARBA00034247"/>
    </source>
</evidence>
<dbReference type="SMART" id="SM00267">
    <property type="entry name" value="GGDEF"/>
    <property type="match status" value="1"/>
</dbReference>
<evidence type="ECO:0000259" key="5">
    <source>
        <dbReference type="PROSITE" id="PS50887"/>
    </source>
</evidence>